<evidence type="ECO:0000259" key="3">
    <source>
        <dbReference type="PROSITE" id="PS51716"/>
    </source>
</evidence>
<dbReference type="PROSITE" id="PS51716">
    <property type="entry name" value="G_IRG"/>
    <property type="match status" value="1"/>
</dbReference>
<gene>
    <name evidence="4" type="ORF">DAEQUDRAFT_726201</name>
</gene>
<feature type="region of interest" description="Disordered" evidence="2">
    <location>
        <begin position="312"/>
        <end position="334"/>
    </location>
</feature>
<dbReference type="InterPro" id="IPR007743">
    <property type="entry name" value="Immunity-related_GTPase-like"/>
</dbReference>
<evidence type="ECO:0000256" key="2">
    <source>
        <dbReference type="SAM" id="MobiDB-lite"/>
    </source>
</evidence>
<dbReference type="InterPro" id="IPR027417">
    <property type="entry name" value="P-loop_NTPase"/>
</dbReference>
<proteinExistence type="inferred from homology"/>
<name>A0A165QST1_9APHY</name>
<dbReference type="AlphaFoldDB" id="A0A165QST1"/>
<evidence type="ECO:0000313" key="5">
    <source>
        <dbReference type="Proteomes" id="UP000076727"/>
    </source>
</evidence>
<dbReference type="PANTHER" id="PTHR14143:SF1">
    <property type="entry name" value="IRG-TYPE G DOMAIN-CONTAINING PROTEIN"/>
    <property type="match status" value="1"/>
</dbReference>
<dbReference type="Gene3D" id="3.40.50.300">
    <property type="entry name" value="P-loop containing nucleotide triphosphate hydrolases"/>
    <property type="match status" value="1"/>
</dbReference>
<dbReference type="InterPro" id="IPR030385">
    <property type="entry name" value="G_IRG_dom"/>
</dbReference>
<dbReference type="GO" id="GO:0016020">
    <property type="term" value="C:membrane"/>
    <property type="evidence" value="ECO:0007669"/>
    <property type="project" value="InterPro"/>
</dbReference>
<feature type="compositionally biased region" description="Basic and acidic residues" evidence="2">
    <location>
        <begin position="40"/>
        <end position="77"/>
    </location>
</feature>
<evidence type="ECO:0000313" key="4">
    <source>
        <dbReference type="EMBL" id="KZT69882.1"/>
    </source>
</evidence>
<evidence type="ECO:0000256" key="1">
    <source>
        <dbReference type="ARBA" id="ARBA00005429"/>
    </source>
</evidence>
<feature type="compositionally biased region" description="Basic and acidic residues" evidence="2">
    <location>
        <begin position="1"/>
        <end position="33"/>
    </location>
</feature>
<dbReference type="GO" id="GO:0005525">
    <property type="term" value="F:GTP binding"/>
    <property type="evidence" value="ECO:0007669"/>
    <property type="project" value="InterPro"/>
</dbReference>
<accession>A0A165QST1</accession>
<keyword evidence="5" id="KW-1185">Reference proteome</keyword>
<dbReference type="PANTHER" id="PTHR14143">
    <property type="entry name" value="INTERFERON-INDUCIBLE GTPASE FAMILY MEMBER"/>
    <property type="match status" value="1"/>
</dbReference>
<sequence length="334" mass="37128">MARAEAERARAEEDARKADDERRRLEAERRVLEEAVQGAEAERQKAVEEHKLRIRKKEEAEREREAAEKAATEARAEQKEAERMLREGAHPVVVPTNEQFLEAKRRLQYQEGYAHVAVTGVAGSGKSSLINALRGLSNGAPGAAPTGIMETTKAITRYPDPGSGKRVVWYDVPGAGTLTVPDWVYFTDQGLYVLDCILVLIDARFTATDVAILRNCARFRIPAYIVRSKARQNIHNLAQDMSDEDTDEEAEGDASTTAAALERAAERYVAESQKSVAHNLQLAELPQQRVYLVDKETLVQLVKGRRPKTTLDENDLLRDMTAATTTSSEERADG</sequence>
<feature type="region of interest" description="Disordered" evidence="2">
    <location>
        <begin position="1"/>
        <end position="77"/>
    </location>
</feature>
<protein>
    <submittedName>
        <fullName evidence="4">p-loop containing nucleoside triphosphate hydrolase protein</fullName>
    </submittedName>
</protein>
<dbReference type="STRING" id="1314783.A0A165QST1"/>
<reference evidence="4 5" key="1">
    <citation type="journal article" date="2016" name="Mol. Biol. Evol.">
        <title>Comparative Genomics of Early-Diverging Mushroom-Forming Fungi Provides Insights into the Origins of Lignocellulose Decay Capabilities.</title>
        <authorList>
            <person name="Nagy L.G."/>
            <person name="Riley R."/>
            <person name="Tritt A."/>
            <person name="Adam C."/>
            <person name="Daum C."/>
            <person name="Floudas D."/>
            <person name="Sun H."/>
            <person name="Yadav J.S."/>
            <person name="Pangilinan J."/>
            <person name="Larsson K.H."/>
            <person name="Matsuura K."/>
            <person name="Barry K."/>
            <person name="Labutti K."/>
            <person name="Kuo R."/>
            <person name="Ohm R.A."/>
            <person name="Bhattacharya S.S."/>
            <person name="Shirouzu T."/>
            <person name="Yoshinaga Y."/>
            <person name="Martin F.M."/>
            <person name="Grigoriev I.V."/>
            <person name="Hibbett D.S."/>
        </authorList>
    </citation>
    <scope>NUCLEOTIDE SEQUENCE [LARGE SCALE GENOMIC DNA]</scope>
    <source>
        <strain evidence="4 5">L-15889</strain>
    </source>
</reference>
<comment type="similarity">
    <text evidence="1">Belongs to the TRAFAC class dynamin-like GTPase superfamily. IRG family.</text>
</comment>
<dbReference type="Pfam" id="PF05049">
    <property type="entry name" value="IIGP"/>
    <property type="match status" value="1"/>
</dbReference>
<feature type="domain" description="IRG-type G" evidence="3">
    <location>
        <begin position="112"/>
        <end position="295"/>
    </location>
</feature>
<dbReference type="EMBL" id="KV429055">
    <property type="protein sequence ID" value="KZT69882.1"/>
    <property type="molecule type" value="Genomic_DNA"/>
</dbReference>
<dbReference type="Proteomes" id="UP000076727">
    <property type="component" value="Unassembled WGS sequence"/>
</dbReference>
<organism evidence="4 5">
    <name type="scientific">Daedalea quercina L-15889</name>
    <dbReference type="NCBI Taxonomy" id="1314783"/>
    <lineage>
        <taxon>Eukaryota</taxon>
        <taxon>Fungi</taxon>
        <taxon>Dikarya</taxon>
        <taxon>Basidiomycota</taxon>
        <taxon>Agaricomycotina</taxon>
        <taxon>Agaricomycetes</taxon>
        <taxon>Polyporales</taxon>
        <taxon>Fomitopsis</taxon>
    </lineage>
</organism>
<dbReference type="SUPFAM" id="SSF52540">
    <property type="entry name" value="P-loop containing nucleoside triphosphate hydrolases"/>
    <property type="match status" value="1"/>
</dbReference>
<keyword evidence="4" id="KW-0378">Hydrolase</keyword>
<dbReference type="GO" id="GO:0016787">
    <property type="term" value="F:hydrolase activity"/>
    <property type="evidence" value="ECO:0007669"/>
    <property type="project" value="UniProtKB-KW"/>
</dbReference>
<dbReference type="OrthoDB" id="422720at2759"/>